<evidence type="ECO:0000259" key="1">
    <source>
        <dbReference type="PROSITE" id="PS50943"/>
    </source>
</evidence>
<reference evidence="3" key="1">
    <citation type="submission" date="2016-10" db="EMBL/GenBank/DDBJ databases">
        <authorList>
            <person name="Varghese N."/>
            <person name="Submissions S."/>
        </authorList>
    </citation>
    <scope>NUCLEOTIDE SEQUENCE [LARGE SCALE GENOMIC DNA]</scope>
    <source>
        <strain evidence="3">IBRC-M 10403</strain>
    </source>
</reference>
<proteinExistence type="predicted"/>
<dbReference type="AlphaFoldDB" id="A0A1G6TLG8"/>
<dbReference type="CDD" id="cd00093">
    <property type="entry name" value="HTH_XRE"/>
    <property type="match status" value="1"/>
</dbReference>
<dbReference type="RefSeq" id="WP_091452953.1">
    <property type="nucleotide sequence ID" value="NZ_FMZZ01000009.1"/>
</dbReference>
<dbReference type="EMBL" id="FMZZ01000009">
    <property type="protein sequence ID" value="SDD29891.1"/>
    <property type="molecule type" value="Genomic_DNA"/>
</dbReference>
<dbReference type="Proteomes" id="UP000199501">
    <property type="component" value="Unassembled WGS sequence"/>
</dbReference>
<gene>
    <name evidence="2" type="ORF">SAMN05216174_109204</name>
</gene>
<dbReference type="InterPro" id="IPR001387">
    <property type="entry name" value="Cro/C1-type_HTH"/>
</dbReference>
<dbReference type="Pfam" id="PF13560">
    <property type="entry name" value="HTH_31"/>
    <property type="match status" value="1"/>
</dbReference>
<organism evidence="2 3">
    <name type="scientific">Actinokineospora iranica</name>
    <dbReference type="NCBI Taxonomy" id="1271860"/>
    <lineage>
        <taxon>Bacteria</taxon>
        <taxon>Bacillati</taxon>
        <taxon>Actinomycetota</taxon>
        <taxon>Actinomycetes</taxon>
        <taxon>Pseudonocardiales</taxon>
        <taxon>Pseudonocardiaceae</taxon>
        <taxon>Actinokineospora</taxon>
    </lineage>
</organism>
<name>A0A1G6TLG8_9PSEU</name>
<keyword evidence="3" id="KW-1185">Reference proteome</keyword>
<protein>
    <submittedName>
        <fullName evidence="2">Helix-turn-helix domain-containing protein</fullName>
    </submittedName>
</protein>
<dbReference type="Gene3D" id="1.10.260.40">
    <property type="entry name" value="lambda repressor-like DNA-binding domains"/>
    <property type="match status" value="1"/>
</dbReference>
<sequence length="161" mass="17984">MDGEGTMSMSEQLARTLGEELRRARAAAGWTRAELVAVLEDAIQTQTLSTYELGQRNCTVVRFVEICRALRVSAPELLTRALQRAAIDLENLVLQVDLRSVVEDRQAELRPLRRWARYRLDNDTTGTGIALLDFAVIKEMSAFCALSQGDMARRLAAFAPE</sequence>
<dbReference type="InterPro" id="IPR010982">
    <property type="entry name" value="Lambda_DNA-bd_dom_sf"/>
</dbReference>
<dbReference type="GO" id="GO:0003677">
    <property type="term" value="F:DNA binding"/>
    <property type="evidence" value="ECO:0007669"/>
    <property type="project" value="InterPro"/>
</dbReference>
<feature type="domain" description="HTH cro/C1-type" evidence="1">
    <location>
        <begin position="21"/>
        <end position="77"/>
    </location>
</feature>
<accession>A0A1G6TLG8</accession>
<dbReference type="SUPFAM" id="SSF47413">
    <property type="entry name" value="lambda repressor-like DNA-binding domains"/>
    <property type="match status" value="1"/>
</dbReference>
<dbReference type="SMART" id="SM00530">
    <property type="entry name" value="HTH_XRE"/>
    <property type="match status" value="1"/>
</dbReference>
<evidence type="ECO:0000313" key="3">
    <source>
        <dbReference type="Proteomes" id="UP000199501"/>
    </source>
</evidence>
<dbReference type="PROSITE" id="PS50943">
    <property type="entry name" value="HTH_CROC1"/>
    <property type="match status" value="1"/>
</dbReference>
<evidence type="ECO:0000313" key="2">
    <source>
        <dbReference type="EMBL" id="SDD29891.1"/>
    </source>
</evidence>